<evidence type="ECO:0000313" key="3">
    <source>
        <dbReference type="EMBL" id="ACD96783.1"/>
    </source>
</evidence>
<dbReference type="Pfam" id="PF02321">
    <property type="entry name" value="OEP"/>
    <property type="match status" value="2"/>
</dbReference>
<dbReference type="AlphaFoldDB" id="B3E970"/>
<proteinExistence type="inferred from homology"/>
<feature type="signal peptide" evidence="2">
    <location>
        <begin position="1"/>
        <end position="20"/>
    </location>
</feature>
<comment type="similarity">
    <text evidence="1">Belongs to the outer membrane factor (OMF) (TC 1.B.17) family.</text>
</comment>
<name>B3E970_TRIL1</name>
<accession>B3E970</accession>
<protein>
    <submittedName>
        <fullName evidence="3">Outer membrane efflux protein</fullName>
    </submittedName>
</protein>
<dbReference type="PANTHER" id="PTHR30203:SF24">
    <property type="entry name" value="BLR4935 PROTEIN"/>
    <property type="match status" value="1"/>
</dbReference>
<dbReference type="SUPFAM" id="SSF56954">
    <property type="entry name" value="Outer membrane efflux proteins (OEP)"/>
    <property type="match status" value="1"/>
</dbReference>
<organism evidence="3 4">
    <name type="scientific">Trichlorobacter lovleyi (strain ATCC BAA-1151 / DSM 17278 / SZ)</name>
    <name type="common">Geobacter lovleyi</name>
    <dbReference type="NCBI Taxonomy" id="398767"/>
    <lineage>
        <taxon>Bacteria</taxon>
        <taxon>Pseudomonadati</taxon>
        <taxon>Thermodesulfobacteriota</taxon>
        <taxon>Desulfuromonadia</taxon>
        <taxon>Geobacterales</taxon>
        <taxon>Geobacteraceae</taxon>
        <taxon>Trichlorobacter</taxon>
    </lineage>
</organism>
<keyword evidence="2" id="KW-0732">Signal</keyword>
<keyword evidence="4" id="KW-1185">Reference proteome</keyword>
<dbReference type="GO" id="GO:0015562">
    <property type="term" value="F:efflux transmembrane transporter activity"/>
    <property type="evidence" value="ECO:0007669"/>
    <property type="project" value="InterPro"/>
</dbReference>
<dbReference type="Proteomes" id="UP000002420">
    <property type="component" value="Chromosome"/>
</dbReference>
<dbReference type="EMBL" id="CP001089">
    <property type="protein sequence ID" value="ACD96783.1"/>
    <property type="molecule type" value="Genomic_DNA"/>
</dbReference>
<evidence type="ECO:0000313" key="4">
    <source>
        <dbReference type="Proteomes" id="UP000002420"/>
    </source>
</evidence>
<evidence type="ECO:0000256" key="2">
    <source>
        <dbReference type="SAM" id="SignalP"/>
    </source>
</evidence>
<dbReference type="PANTHER" id="PTHR30203">
    <property type="entry name" value="OUTER MEMBRANE CATION EFFLUX PROTEIN"/>
    <property type="match status" value="1"/>
</dbReference>
<gene>
    <name evidence="3" type="ordered locus">Glov_3077</name>
</gene>
<dbReference type="Gene3D" id="1.20.1600.10">
    <property type="entry name" value="Outer membrane efflux proteins (OEP)"/>
    <property type="match status" value="1"/>
</dbReference>
<dbReference type="STRING" id="398767.Glov_3077"/>
<dbReference type="InterPro" id="IPR010131">
    <property type="entry name" value="MdtP/NodT-like"/>
</dbReference>
<dbReference type="OrthoDB" id="9769048at2"/>
<sequence>MKSVLTILISLLLSSGIAVAAEQALIEPLPTLVETALANNPELKSSRARWQMYVAKARQSSSFEDPMLMFKLQNLLVREPLSFGGKDPNTAKVVGISQQLPFWGKRSLREEVAGHEAEAYRFSIEERKLELRWMVKETYYKLYAVDNSLAIVAKNLRIMQDFTTVAESRYAVGQGAQTDILKAGLERSKLLDMQISLQQQRKGLEAGLNYLLSRPTDTPVGQVTDFELPRLALSAAQLKERAEQQRPQLRVLNSQINKSRASHRLARKELWPDFNLSVEYMFRQAAMTDPGYDMFTVGLTFNLPIQRERRAAMIAESNSEATMSTEEIHSLKNNIDYTINDSLSQLERRQRLVELYQGGIIPQAEQTLESSLINYRVGKVDFLSVLDSRVSLFNYERELYESKAEYMMQLARLEAAVGSDLTAQQK</sequence>
<reference evidence="3 4" key="1">
    <citation type="submission" date="2008-05" db="EMBL/GenBank/DDBJ databases">
        <title>Complete sequence of chromosome of Geobacter lovleyi SZ.</title>
        <authorList>
            <consortium name="US DOE Joint Genome Institute"/>
            <person name="Lucas S."/>
            <person name="Copeland A."/>
            <person name="Lapidus A."/>
            <person name="Glavina del Rio T."/>
            <person name="Dalin E."/>
            <person name="Tice H."/>
            <person name="Bruce D."/>
            <person name="Goodwin L."/>
            <person name="Pitluck S."/>
            <person name="Chertkov O."/>
            <person name="Meincke L."/>
            <person name="Brettin T."/>
            <person name="Detter J.C."/>
            <person name="Han C."/>
            <person name="Tapia R."/>
            <person name="Kuske C.R."/>
            <person name="Schmutz J."/>
            <person name="Larimer F."/>
            <person name="Land M."/>
            <person name="Hauser L."/>
            <person name="Kyrpides N."/>
            <person name="Mikhailova N."/>
            <person name="Sung Y."/>
            <person name="Fletcher K.E."/>
            <person name="Ritalahti K.M."/>
            <person name="Loeffler F.E."/>
            <person name="Richardson P."/>
        </authorList>
    </citation>
    <scope>NUCLEOTIDE SEQUENCE [LARGE SCALE GENOMIC DNA]</scope>
    <source>
        <strain evidence="4">ATCC BAA-1151 / DSM 17278 / SZ</strain>
    </source>
</reference>
<dbReference type="InterPro" id="IPR003423">
    <property type="entry name" value="OMP_efflux"/>
</dbReference>
<feature type="chain" id="PRO_5002787726" evidence="2">
    <location>
        <begin position="21"/>
        <end position="426"/>
    </location>
</feature>
<dbReference type="eggNOG" id="COG1538">
    <property type="taxonomic scope" value="Bacteria"/>
</dbReference>
<evidence type="ECO:0000256" key="1">
    <source>
        <dbReference type="ARBA" id="ARBA00007613"/>
    </source>
</evidence>
<dbReference type="RefSeq" id="WP_012471108.1">
    <property type="nucleotide sequence ID" value="NC_010814.1"/>
</dbReference>
<dbReference type="KEGG" id="glo:Glov_3077"/>
<dbReference type="HOGENOM" id="CLU_012817_15_0_7"/>